<dbReference type="EMBL" id="JAUCMX010000003">
    <property type="protein sequence ID" value="KAK3551722.1"/>
    <property type="molecule type" value="Genomic_DNA"/>
</dbReference>
<name>A0AAE0RF63_9TELE</name>
<feature type="region of interest" description="Disordered" evidence="1">
    <location>
        <begin position="1"/>
        <end position="34"/>
    </location>
</feature>
<evidence type="ECO:0000313" key="2">
    <source>
        <dbReference type="EMBL" id="KAK3551722.1"/>
    </source>
</evidence>
<comment type="caution">
    <text evidence="2">The sequence shown here is derived from an EMBL/GenBank/DDBJ whole genome shotgun (WGS) entry which is preliminary data.</text>
</comment>
<gene>
    <name evidence="2" type="ORF">QTP70_023242</name>
</gene>
<evidence type="ECO:0000313" key="3">
    <source>
        <dbReference type="Proteomes" id="UP001274896"/>
    </source>
</evidence>
<dbReference type="Proteomes" id="UP001274896">
    <property type="component" value="Unassembled WGS sequence"/>
</dbReference>
<accession>A0AAE0RF63</accession>
<evidence type="ECO:0000256" key="1">
    <source>
        <dbReference type="SAM" id="MobiDB-lite"/>
    </source>
</evidence>
<reference evidence="2" key="1">
    <citation type="submission" date="2023-06" db="EMBL/GenBank/DDBJ databases">
        <title>Male Hemibagrus guttatus genome.</title>
        <authorList>
            <person name="Bian C."/>
        </authorList>
    </citation>
    <scope>NUCLEOTIDE SEQUENCE</scope>
    <source>
        <strain evidence="2">Male_cb2023</strain>
        <tissue evidence="2">Muscle</tissue>
    </source>
</reference>
<keyword evidence="3" id="KW-1185">Reference proteome</keyword>
<dbReference type="AlphaFoldDB" id="A0AAE0RF63"/>
<sequence>MFTGPPPGWNSPPLAKYGAAPPTEATSWGDAPHRNTGGDAASLLSAEDGPDETCFFFLFIAGTRSASFLIGGGDRRPHLPPSLPPCGGLRPSRAEVVAHLDYASGDVVRCCCSAVDVARFCCSAVTSLGPPARRWMSLDASARLWTSFGTLRPYRRARLSPHLPRFAPRSSHSPHRVPRSRLLPRLAPRSPHLPCLAPRSPPLLPLRVLRSSLGFPGVGHETPENPISAISFKKKYLATSKGEHGGLVVSTFASHLQGWGFDSRLRHVCVEFACSPRASGVSSGYSGFLPSPKNMCGRLIGISKLSVVCDCVSE</sequence>
<feature type="compositionally biased region" description="Pro residues" evidence="1">
    <location>
        <begin position="1"/>
        <end position="10"/>
    </location>
</feature>
<proteinExistence type="predicted"/>
<organism evidence="2 3">
    <name type="scientific">Hemibagrus guttatus</name>
    <dbReference type="NCBI Taxonomy" id="175788"/>
    <lineage>
        <taxon>Eukaryota</taxon>
        <taxon>Metazoa</taxon>
        <taxon>Chordata</taxon>
        <taxon>Craniata</taxon>
        <taxon>Vertebrata</taxon>
        <taxon>Euteleostomi</taxon>
        <taxon>Actinopterygii</taxon>
        <taxon>Neopterygii</taxon>
        <taxon>Teleostei</taxon>
        <taxon>Ostariophysi</taxon>
        <taxon>Siluriformes</taxon>
        <taxon>Bagridae</taxon>
        <taxon>Hemibagrus</taxon>
    </lineage>
</organism>
<protein>
    <submittedName>
        <fullName evidence="2">Uncharacterized protein</fullName>
    </submittedName>
</protein>